<evidence type="ECO:0000256" key="1">
    <source>
        <dbReference type="SAM" id="MobiDB-lite"/>
    </source>
</evidence>
<name>A0A5S9WXI4_ARATH</name>
<organism evidence="2 3">
    <name type="scientific">Arabidopsis thaliana</name>
    <name type="common">Mouse-ear cress</name>
    <dbReference type="NCBI Taxonomy" id="3702"/>
    <lineage>
        <taxon>Eukaryota</taxon>
        <taxon>Viridiplantae</taxon>
        <taxon>Streptophyta</taxon>
        <taxon>Embryophyta</taxon>
        <taxon>Tracheophyta</taxon>
        <taxon>Spermatophyta</taxon>
        <taxon>Magnoliopsida</taxon>
        <taxon>eudicotyledons</taxon>
        <taxon>Gunneridae</taxon>
        <taxon>Pentapetalae</taxon>
        <taxon>rosids</taxon>
        <taxon>malvids</taxon>
        <taxon>Brassicales</taxon>
        <taxon>Brassicaceae</taxon>
        <taxon>Camelineae</taxon>
        <taxon>Arabidopsis</taxon>
    </lineage>
</organism>
<gene>
    <name evidence="2" type="ORF">C24_LOCUS7506</name>
</gene>
<feature type="region of interest" description="Disordered" evidence="1">
    <location>
        <begin position="79"/>
        <end position="103"/>
    </location>
</feature>
<dbReference type="AlphaFoldDB" id="A0A5S9WXI4"/>
<accession>A0A5S9WXI4</accession>
<dbReference type="ExpressionAtlas" id="A0A5S9WXI4">
    <property type="expression patterns" value="baseline"/>
</dbReference>
<reference evidence="2 3" key="1">
    <citation type="submission" date="2019-12" db="EMBL/GenBank/DDBJ databases">
        <authorList>
            <person name="Jiao W.-B."/>
            <person name="Schneeberger K."/>
        </authorList>
    </citation>
    <scope>NUCLEOTIDE SEQUENCE [LARGE SCALE GENOMIC DNA]</scope>
    <source>
        <strain evidence="3">cv. C24</strain>
    </source>
</reference>
<proteinExistence type="predicted"/>
<protein>
    <submittedName>
        <fullName evidence="2">Uncharacterized protein</fullName>
    </submittedName>
</protein>
<feature type="compositionally biased region" description="Basic and acidic residues" evidence="1">
    <location>
        <begin position="79"/>
        <end position="92"/>
    </location>
</feature>
<evidence type="ECO:0000313" key="2">
    <source>
        <dbReference type="EMBL" id="CAA0359269.1"/>
    </source>
</evidence>
<evidence type="ECO:0000313" key="3">
    <source>
        <dbReference type="Proteomes" id="UP000434276"/>
    </source>
</evidence>
<dbReference type="EMBL" id="CACSHJ010000088">
    <property type="protein sequence ID" value="CAA0359269.1"/>
    <property type="molecule type" value="Genomic_DNA"/>
</dbReference>
<sequence>MVWRQVATGVTPLPHQLRLQDSADFGSKFGYLSRKAPRVRCPTHVGSAAGGANFAAAHPTFPIFAYSCPFFLTWKPKGEMSQEKRAPSEKPKSGGTESKKKVKEKKDIFEIRSLITGEFPRFSNLSTRFVLLFAWGQAKSKSGELITRLFSPF</sequence>
<dbReference type="Proteomes" id="UP000434276">
    <property type="component" value="Unassembled WGS sequence"/>
</dbReference>